<accession>A0ABD0M4C2</accession>
<dbReference type="EMBL" id="JACVVK020000008">
    <property type="protein sequence ID" value="KAK7506118.1"/>
    <property type="molecule type" value="Genomic_DNA"/>
</dbReference>
<evidence type="ECO:0000313" key="2">
    <source>
        <dbReference type="EMBL" id="KAK7506118.1"/>
    </source>
</evidence>
<dbReference type="Proteomes" id="UP001519460">
    <property type="component" value="Unassembled WGS sequence"/>
</dbReference>
<name>A0ABD0M4C2_9CAEN</name>
<feature type="compositionally biased region" description="Basic and acidic residues" evidence="1">
    <location>
        <begin position="36"/>
        <end position="51"/>
    </location>
</feature>
<reference evidence="2 3" key="1">
    <citation type="journal article" date="2023" name="Sci. Data">
        <title>Genome assembly of the Korean intertidal mud-creeper Batillaria attramentaria.</title>
        <authorList>
            <person name="Patra A.K."/>
            <person name="Ho P.T."/>
            <person name="Jun S."/>
            <person name="Lee S.J."/>
            <person name="Kim Y."/>
            <person name="Won Y.J."/>
        </authorList>
    </citation>
    <scope>NUCLEOTIDE SEQUENCE [LARGE SCALE GENOMIC DNA]</scope>
    <source>
        <strain evidence="2">Wonlab-2016</strain>
    </source>
</reference>
<evidence type="ECO:0000313" key="3">
    <source>
        <dbReference type="Proteomes" id="UP001519460"/>
    </source>
</evidence>
<proteinExistence type="predicted"/>
<sequence>MVQAGPSPPSSPTSSRLPPSPSCPDFGAKVRKGKGRDRTQQETNKHEKDNNVAKLERCDILGSLLGMPLHRWVESRTRKSSCVRFALTLCLVSRQD</sequence>
<protein>
    <submittedName>
        <fullName evidence="2">Uncharacterized protein</fullName>
    </submittedName>
</protein>
<feature type="compositionally biased region" description="Pro residues" evidence="1">
    <location>
        <begin position="1"/>
        <end position="11"/>
    </location>
</feature>
<gene>
    <name evidence="2" type="ORF">BaRGS_00002840</name>
</gene>
<keyword evidence="3" id="KW-1185">Reference proteome</keyword>
<comment type="caution">
    <text evidence="2">The sequence shown here is derived from an EMBL/GenBank/DDBJ whole genome shotgun (WGS) entry which is preliminary data.</text>
</comment>
<feature type="region of interest" description="Disordered" evidence="1">
    <location>
        <begin position="1"/>
        <end position="51"/>
    </location>
</feature>
<evidence type="ECO:0000256" key="1">
    <source>
        <dbReference type="SAM" id="MobiDB-lite"/>
    </source>
</evidence>
<organism evidence="2 3">
    <name type="scientific">Batillaria attramentaria</name>
    <dbReference type="NCBI Taxonomy" id="370345"/>
    <lineage>
        <taxon>Eukaryota</taxon>
        <taxon>Metazoa</taxon>
        <taxon>Spiralia</taxon>
        <taxon>Lophotrochozoa</taxon>
        <taxon>Mollusca</taxon>
        <taxon>Gastropoda</taxon>
        <taxon>Caenogastropoda</taxon>
        <taxon>Sorbeoconcha</taxon>
        <taxon>Cerithioidea</taxon>
        <taxon>Batillariidae</taxon>
        <taxon>Batillaria</taxon>
    </lineage>
</organism>
<dbReference type="AlphaFoldDB" id="A0ABD0M4C2"/>